<organism evidence="1 2">
    <name type="scientific">Reticulomyxa filosa</name>
    <dbReference type="NCBI Taxonomy" id="46433"/>
    <lineage>
        <taxon>Eukaryota</taxon>
        <taxon>Sar</taxon>
        <taxon>Rhizaria</taxon>
        <taxon>Retaria</taxon>
        <taxon>Foraminifera</taxon>
        <taxon>Monothalamids</taxon>
        <taxon>Reticulomyxidae</taxon>
        <taxon>Reticulomyxa</taxon>
    </lineage>
</organism>
<proteinExistence type="predicted"/>
<accession>X6NIG3</accession>
<comment type="caution">
    <text evidence="1">The sequence shown here is derived from an EMBL/GenBank/DDBJ whole genome shotgun (WGS) entry which is preliminary data.</text>
</comment>
<dbReference type="AlphaFoldDB" id="X6NIG3"/>
<sequence length="151" mass="17805">MIKDFKSRQTKRQDKKKYKVEPIKKVLFYIFDFERRIKQDKPMKSSSCIFVLFYVICSIAEENNNKKKKRKPTSSLADVIVSTKQKNLQNTIFGQCSKHDTVLNIIKDSFDIGPICGIGNMLCNQKMDNFKVKSENLNEQKKKKNIYIYIY</sequence>
<feature type="non-terminal residue" evidence="1">
    <location>
        <position position="151"/>
    </location>
</feature>
<evidence type="ECO:0000313" key="1">
    <source>
        <dbReference type="EMBL" id="ETO25504.1"/>
    </source>
</evidence>
<dbReference type="Proteomes" id="UP000023152">
    <property type="component" value="Unassembled WGS sequence"/>
</dbReference>
<gene>
    <name evidence="1" type="ORF">RFI_11633</name>
</gene>
<dbReference type="EMBL" id="ASPP01008479">
    <property type="protein sequence ID" value="ETO25504.1"/>
    <property type="molecule type" value="Genomic_DNA"/>
</dbReference>
<evidence type="ECO:0000313" key="2">
    <source>
        <dbReference type="Proteomes" id="UP000023152"/>
    </source>
</evidence>
<keyword evidence="2" id="KW-1185">Reference proteome</keyword>
<name>X6NIG3_RETFI</name>
<protein>
    <submittedName>
        <fullName evidence="1">Uncharacterized protein</fullName>
    </submittedName>
</protein>
<reference evidence="1 2" key="1">
    <citation type="journal article" date="2013" name="Curr. Biol.">
        <title>The Genome of the Foraminiferan Reticulomyxa filosa.</title>
        <authorList>
            <person name="Glockner G."/>
            <person name="Hulsmann N."/>
            <person name="Schleicher M."/>
            <person name="Noegel A.A."/>
            <person name="Eichinger L."/>
            <person name="Gallinger C."/>
            <person name="Pawlowski J."/>
            <person name="Sierra R."/>
            <person name="Euteneuer U."/>
            <person name="Pillet L."/>
            <person name="Moustafa A."/>
            <person name="Platzer M."/>
            <person name="Groth M."/>
            <person name="Szafranski K."/>
            <person name="Schliwa M."/>
        </authorList>
    </citation>
    <scope>NUCLEOTIDE SEQUENCE [LARGE SCALE GENOMIC DNA]</scope>
</reference>